<accession>A0ABU0QQ03</accession>
<protein>
    <submittedName>
        <fullName evidence="1">Uncharacterized protein</fullName>
    </submittedName>
</protein>
<evidence type="ECO:0000313" key="2">
    <source>
        <dbReference type="Proteomes" id="UP001232755"/>
    </source>
</evidence>
<gene>
    <name evidence="1" type="ORF">QF034_003709</name>
</gene>
<comment type="caution">
    <text evidence="1">The sequence shown here is derived from an EMBL/GenBank/DDBJ whole genome shotgun (WGS) entry which is preliminary data.</text>
</comment>
<sequence>MIQQVPHTVPGADPAGFALALAVAYALHAPAARAPEVATVKTRAARRAAAARRRTVRG</sequence>
<evidence type="ECO:0000313" key="1">
    <source>
        <dbReference type="EMBL" id="MDQ0749478.1"/>
    </source>
</evidence>
<reference evidence="1 2" key="1">
    <citation type="submission" date="2023-07" db="EMBL/GenBank/DDBJ databases">
        <title>Comparative genomics of wheat-associated soil bacteria to identify genetic determinants of phenazine resistance.</title>
        <authorList>
            <person name="Mouncey N."/>
        </authorList>
    </citation>
    <scope>NUCLEOTIDE SEQUENCE [LARGE SCALE GENOMIC DNA]</scope>
    <source>
        <strain evidence="1 2">B3I12</strain>
    </source>
</reference>
<name>A0ABU0QQ03_9ACTN</name>
<dbReference type="RefSeq" id="WP_307176047.1">
    <property type="nucleotide sequence ID" value="NZ_JAUSYP010000001.1"/>
</dbReference>
<organism evidence="1 2">
    <name type="scientific">Streptomyces africanus</name>
    <dbReference type="NCBI Taxonomy" id="231024"/>
    <lineage>
        <taxon>Bacteria</taxon>
        <taxon>Bacillati</taxon>
        <taxon>Actinomycetota</taxon>
        <taxon>Actinomycetes</taxon>
        <taxon>Kitasatosporales</taxon>
        <taxon>Streptomycetaceae</taxon>
        <taxon>Streptomyces</taxon>
    </lineage>
</organism>
<dbReference type="Proteomes" id="UP001232755">
    <property type="component" value="Unassembled WGS sequence"/>
</dbReference>
<proteinExistence type="predicted"/>
<dbReference type="EMBL" id="JAUSYP010000001">
    <property type="protein sequence ID" value="MDQ0749478.1"/>
    <property type="molecule type" value="Genomic_DNA"/>
</dbReference>
<keyword evidence="2" id="KW-1185">Reference proteome</keyword>